<gene>
    <name evidence="2" type="ORF">SAMN05216360_101538</name>
</gene>
<evidence type="ECO:0000313" key="3">
    <source>
        <dbReference type="Proteomes" id="UP000198704"/>
    </source>
</evidence>
<dbReference type="STRING" id="582672.SAMN05216360_101538"/>
<feature type="region of interest" description="Disordered" evidence="1">
    <location>
        <begin position="191"/>
        <end position="210"/>
    </location>
</feature>
<proteinExistence type="predicted"/>
<dbReference type="RefSeq" id="WP_091713008.1">
    <property type="nucleotide sequence ID" value="NZ_FNHS01000001.1"/>
</dbReference>
<evidence type="ECO:0000313" key="2">
    <source>
        <dbReference type="EMBL" id="SDM31795.1"/>
    </source>
</evidence>
<evidence type="ECO:0000256" key="1">
    <source>
        <dbReference type="SAM" id="MobiDB-lite"/>
    </source>
</evidence>
<accession>A0A1G9SAI6</accession>
<sequence>MAKRRPNPDQLDFFSLPALVPAAAPSAFLFHRPGCVEEAEAIAAIPFGQRWENYVAVGAAPERIEILLPRKNRIELSITGTRLGWTAGYHLTFRRPVGPGANPKAETGCFGQACGGGLHANVDECGFFLWMSRDAALRTAAHRAWWACWKLDEKIASEVERAMEKVFGFSPVQAPGHDARRWLVSRADGDASLERRRSGPHEDVPESPAIDEYRRAAGLSDISAWRAAA</sequence>
<keyword evidence="3" id="KW-1185">Reference proteome</keyword>
<reference evidence="3" key="1">
    <citation type="submission" date="2016-10" db="EMBL/GenBank/DDBJ databases">
        <authorList>
            <person name="Varghese N."/>
            <person name="Submissions S."/>
        </authorList>
    </citation>
    <scope>NUCLEOTIDE SEQUENCE [LARGE SCALE GENOMIC DNA]</scope>
    <source>
        <strain evidence="3">BL47</strain>
    </source>
</reference>
<dbReference type="EMBL" id="FNHS01000001">
    <property type="protein sequence ID" value="SDM31795.1"/>
    <property type="molecule type" value="Genomic_DNA"/>
</dbReference>
<organism evidence="2 3">
    <name type="scientific">Methylobacterium phyllostachyos</name>
    <dbReference type="NCBI Taxonomy" id="582672"/>
    <lineage>
        <taxon>Bacteria</taxon>
        <taxon>Pseudomonadati</taxon>
        <taxon>Pseudomonadota</taxon>
        <taxon>Alphaproteobacteria</taxon>
        <taxon>Hyphomicrobiales</taxon>
        <taxon>Methylobacteriaceae</taxon>
        <taxon>Methylobacterium</taxon>
    </lineage>
</organism>
<dbReference type="AlphaFoldDB" id="A0A1G9SAI6"/>
<name>A0A1G9SAI6_9HYPH</name>
<dbReference type="Proteomes" id="UP000198704">
    <property type="component" value="Unassembled WGS sequence"/>
</dbReference>
<protein>
    <submittedName>
        <fullName evidence="2">Uncharacterized protein</fullName>
    </submittedName>
</protein>
<feature type="compositionally biased region" description="Basic and acidic residues" evidence="1">
    <location>
        <begin position="191"/>
        <end position="204"/>
    </location>
</feature>